<dbReference type="InterPro" id="IPR013083">
    <property type="entry name" value="Znf_RING/FYVE/PHD"/>
</dbReference>
<gene>
    <name evidence="9" type="primary">Birc2-011</name>
</gene>
<dbReference type="InterPro" id="IPR050784">
    <property type="entry name" value="IAP"/>
</dbReference>
<dbReference type="PROSITE" id="PS50143">
    <property type="entry name" value="BIR_REPEAT_2"/>
    <property type="match status" value="3"/>
</dbReference>
<keyword evidence="2" id="KW-0053">Apoptosis</keyword>
<dbReference type="SMART" id="SM00238">
    <property type="entry name" value="BIR"/>
    <property type="match status" value="3"/>
</dbReference>
<name>A0A6F9D713_9ASCI</name>
<dbReference type="Gene3D" id="1.10.1170.10">
    <property type="entry name" value="Inhibitor Of Apoptosis Protein (2mihbC-IAP-1), Chain A"/>
    <property type="match status" value="3"/>
</dbReference>
<feature type="region of interest" description="Disordered" evidence="7">
    <location>
        <begin position="793"/>
        <end position="855"/>
    </location>
</feature>
<accession>A0A6F9D713</accession>
<dbReference type="GO" id="GO:0006915">
    <property type="term" value="P:apoptotic process"/>
    <property type="evidence" value="ECO:0007669"/>
    <property type="project" value="UniProtKB-KW"/>
</dbReference>
<dbReference type="GO" id="GO:0043027">
    <property type="term" value="F:cysteine-type endopeptidase inhibitor activity involved in apoptotic process"/>
    <property type="evidence" value="ECO:0007669"/>
    <property type="project" value="TreeGrafter"/>
</dbReference>
<keyword evidence="4 6" id="KW-0863">Zinc-finger</keyword>
<evidence type="ECO:0000256" key="6">
    <source>
        <dbReference type="PROSITE-ProRule" id="PRU00175"/>
    </source>
</evidence>
<feature type="region of interest" description="Disordered" evidence="7">
    <location>
        <begin position="712"/>
        <end position="748"/>
    </location>
</feature>
<dbReference type="Gene3D" id="1.10.8.10">
    <property type="entry name" value="DNA helicase RuvA subunit, C-terminal domain"/>
    <property type="match status" value="1"/>
</dbReference>
<dbReference type="EMBL" id="LR783325">
    <property type="protein sequence ID" value="CAB3225580.1"/>
    <property type="molecule type" value="mRNA"/>
</dbReference>
<evidence type="ECO:0000313" key="9">
    <source>
        <dbReference type="EMBL" id="CAB3225580.1"/>
    </source>
</evidence>
<dbReference type="FunFam" id="1.10.1170.10:FF:000003">
    <property type="entry name" value="E3 ubiquitin-protein ligase XIAP"/>
    <property type="match status" value="1"/>
</dbReference>
<dbReference type="AlphaFoldDB" id="A0A6F9D713"/>
<dbReference type="GO" id="GO:0005634">
    <property type="term" value="C:nucleus"/>
    <property type="evidence" value="ECO:0007669"/>
    <property type="project" value="TreeGrafter"/>
</dbReference>
<protein>
    <submittedName>
        <fullName evidence="9">ZF(RING)-14 zinc finger protein</fullName>
    </submittedName>
</protein>
<dbReference type="PANTHER" id="PTHR10044">
    <property type="entry name" value="INHIBITOR OF APOPTOSIS"/>
    <property type="match status" value="1"/>
</dbReference>
<evidence type="ECO:0000256" key="3">
    <source>
        <dbReference type="ARBA" id="ARBA00022723"/>
    </source>
</evidence>
<keyword evidence="3" id="KW-0479">Metal-binding</keyword>
<dbReference type="GO" id="GO:0008270">
    <property type="term" value="F:zinc ion binding"/>
    <property type="evidence" value="ECO:0007669"/>
    <property type="project" value="UniProtKB-KW"/>
</dbReference>
<dbReference type="CDD" id="cd00022">
    <property type="entry name" value="BIR"/>
    <property type="match status" value="3"/>
</dbReference>
<evidence type="ECO:0000259" key="8">
    <source>
        <dbReference type="PROSITE" id="PS50089"/>
    </source>
</evidence>
<evidence type="ECO:0000256" key="7">
    <source>
        <dbReference type="SAM" id="MobiDB-lite"/>
    </source>
</evidence>
<organism evidence="9">
    <name type="scientific">Phallusia mammillata</name>
    <dbReference type="NCBI Taxonomy" id="59560"/>
    <lineage>
        <taxon>Eukaryota</taxon>
        <taxon>Metazoa</taxon>
        <taxon>Chordata</taxon>
        <taxon>Tunicata</taxon>
        <taxon>Ascidiacea</taxon>
        <taxon>Phlebobranchia</taxon>
        <taxon>Ascidiidae</taxon>
        <taxon>Phallusia</taxon>
    </lineage>
</organism>
<feature type="compositionally biased region" description="Basic and acidic residues" evidence="7">
    <location>
        <begin position="717"/>
        <end position="728"/>
    </location>
</feature>
<feature type="domain" description="RING-type" evidence="8">
    <location>
        <begin position="871"/>
        <end position="906"/>
    </location>
</feature>
<dbReference type="SUPFAM" id="SSF57924">
    <property type="entry name" value="Inhibitor of apoptosis (IAP) repeat"/>
    <property type="match status" value="3"/>
</dbReference>
<dbReference type="PROSITE" id="PS01282">
    <property type="entry name" value="BIR_REPEAT_1"/>
    <property type="match status" value="2"/>
</dbReference>
<dbReference type="FunFam" id="1.10.1170.10:FF:000002">
    <property type="entry name" value="Baculoviral IAP repeat containing 7"/>
    <property type="match status" value="1"/>
</dbReference>
<dbReference type="InterPro" id="IPR001841">
    <property type="entry name" value="Znf_RING"/>
</dbReference>
<evidence type="ECO:0000256" key="1">
    <source>
        <dbReference type="ARBA" id="ARBA00006672"/>
    </source>
</evidence>
<sequence length="918" mass="104423">MTTIHASSSESNGCKCEIFAEHTKEKCCDCHEETLTTPGKNEKCIPCYDDDERTENTSSVHRVFVSHKHNATDDDEFMPSFAAYVLQSQLPLFDITTNSPVKEFVSKCNQWLISLVSSDFVIDDNNWKSSVTCYLHKVNKVCKNSFKRQQQGNKFNEIACAFHTVNALSIKQFESLAESREMFAPNNQKVILYCCFLLTNSGVCQSLSMRQQDDHWYDTKLDILLNFLQQQAQDLTHSAPAWKFQLLFDCANVLHDLNLTKQIQKRFNTLSEIKSTKCGENVIKAFSNFALMIEADGNVYDRARDPPGQRSIYIPPGDVCSESYRLSTFIKYPQEVPANPRFLASAGFYYTGYKDRVKCFSCALCIEDWVYGDDVRSAKWHRQDCALVTGKESGNVPIGGSFSRFMAPPAAASSIRNNQSPINRPPALGIDAHPQSVARQPAGEALLKHSPHRSSYTPMQTASPVPSTARTQFQVVEFATIPSSYHENFLRSLDLRKESERSRSFEHWPCERPTVQSADLARSGFFYLGNLDRVQCFSCGGVLRNWNYGDNVQAEHRRHFPHCRMVQGSEQQNVCLTPEQRATVPSSQHVFHEPPDPSEDVARDLRNMFQCNFAVNPHMRNEDTRLETYDHRWPTSQVNATPRQIAAAGFFYLGERDRVKCWYCNGGLQNWDPQDEPWTEHAKWFPTCEFLLQRKGPDFVHRMVAMFPNLNRPVLRSPHDVPPARERPQIGYGSSSRRGGSPPPAIYDPQVELKKQSEQFKKAMESETVRSVKDMGFDLKTIKSVVKRRIRESKPCTRAEELVDDIGNYQRTSDSDDDDENEMETDPPQPASTNPKRTGDIACNSMTPMDAEDQSPSMQARIKELQDERLCKICLDQPSDIVFVPCGHLCSCGNCATSVKKCPMCRMKIQKSIRTYMS</sequence>
<comment type="similarity">
    <text evidence="1">Belongs to the IAP family.</text>
</comment>
<dbReference type="Pfam" id="PF00653">
    <property type="entry name" value="BIR"/>
    <property type="match status" value="3"/>
</dbReference>
<dbReference type="PANTHER" id="PTHR10044:SF139">
    <property type="entry name" value="DEATH-ASSOCIATED INHIBITOR OF APOPTOSIS 2"/>
    <property type="match status" value="1"/>
</dbReference>
<dbReference type="PROSITE" id="PS50089">
    <property type="entry name" value="ZF_RING_2"/>
    <property type="match status" value="1"/>
</dbReference>
<dbReference type="InterPro" id="IPR001370">
    <property type="entry name" value="BIR_rpt"/>
</dbReference>
<dbReference type="GO" id="GO:0061630">
    <property type="term" value="F:ubiquitin protein ligase activity"/>
    <property type="evidence" value="ECO:0007669"/>
    <property type="project" value="TreeGrafter"/>
</dbReference>
<keyword evidence="5" id="KW-0862">Zinc</keyword>
<feature type="compositionally biased region" description="Acidic residues" evidence="7">
    <location>
        <begin position="815"/>
        <end position="825"/>
    </location>
</feature>
<proteinExistence type="evidence at transcript level"/>
<evidence type="ECO:0000256" key="2">
    <source>
        <dbReference type="ARBA" id="ARBA00022703"/>
    </source>
</evidence>
<dbReference type="Pfam" id="PF13920">
    <property type="entry name" value="zf-C3HC4_3"/>
    <property type="match status" value="1"/>
</dbReference>
<dbReference type="GO" id="GO:0043066">
    <property type="term" value="P:negative regulation of apoptotic process"/>
    <property type="evidence" value="ECO:0007669"/>
    <property type="project" value="TreeGrafter"/>
</dbReference>
<evidence type="ECO:0000256" key="5">
    <source>
        <dbReference type="ARBA" id="ARBA00022833"/>
    </source>
</evidence>
<dbReference type="Gene3D" id="3.30.40.10">
    <property type="entry name" value="Zinc/RING finger domain, C3HC4 (zinc finger)"/>
    <property type="match status" value="1"/>
</dbReference>
<dbReference type="SMART" id="SM00184">
    <property type="entry name" value="RING"/>
    <property type="match status" value="1"/>
</dbReference>
<dbReference type="GO" id="GO:0005737">
    <property type="term" value="C:cytoplasm"/>
    <property type="evidence" value="ECO:0007669"/>
    <property type="project" value="TreeGrafter"/>
</dbReference>
<dbReference type="FunFam" id="3.30.40.10:FF:000184">
    <property type="entry name" value="Baculoviral IAP repeat containing 2"/>
    <property type="match status" value="1"/>
</dbReference>
<dbReference type="GO" id="GO:0031398">
    <property type="term" value="P:positive regulation of protein ubiquitination"/>
    <property type="evidence" value="ECO:0007669"/>
    <property type="project" value="TreeGrafter"/>
</dbReference>
<evidence type="ECO:0000256" key="4">
    <source>
        <dbReference type="ARBA" id="ARBA00022771"/>
    </source>
</evidence>
<dbReference type="GO" id="GO:0051726">
    <property type="term" value="P:regulation of cell cycle"/>
    <property type="evidence" value="ECO:0007669"/>
    <property type="project" value="TreeGrafter"/>
</dbReference>
<dbReference type="FunFam" id="1.10.1170.10:FF:000024">
    <property type="entry name" value="baculoviral IAP repeat-containing protein 3"/>
    <property type="match status" value="1"/>
</dbReference>
<reference evidence="9" key="1">
    <citation type="submission" date="2020-04" db="EMBL/GenBank/DDBJ databases">
        <authorList>
            <person name="Neveu A P."/>
        </authorList>
    </citation>
    <scope>NUCLEOTIDE SEQUENCE</scope>
    <source>
        <tissue evidence="9">Whole embryo</tissue>
    </source>
</reference>